<dbReference type="InterPro" id="IPR036514">
    <property type="entry name" value="SGNH_hydro_sf"/>
</dbReference>
<protein>
    <submittedName>
        <fullName evidence="2">SGNH/GDSL hydrolase family protein</fullName>
    </submittedName>
</protein>
<comment type="caution">
    <text evidence="2">The sequence shown here is derived from an EMBL/GenBank/DDBJ whole genome shotgun (WGS) entry which is preliminary data.</text>
</comment>
<evidence type="ECO:0000313" key="2">
    <source>
        <dbReference type="EMBL" id="MBJ6371151.1"/>
    </source>
</evidence>
<dbReference type="Proteomes" id="UP000619079">
    <property type="component" value="Unassembled WGS sequence"/>
</dbReference>
<dbReference type="PANTHER" id="PTHR30383">
    <property type="entry name" value="THIOESTERASE 1/PROTEASE 1/LYSOPHOSPHOLIPASE L1"/>
    <property type="match status" value="1"/>
</dbReference>
<dbReference type="GO" id="GO:0004622">
    <property type="term" value="F:phosphatidylcholine lysophospholipase activity"/>
    <property type="evidence" value="ECO:0007669"/>
    <property type="project" value="TreeGrafter"/>
</dbReference>
<dbReference type="InterPro" id="IPR051532">
    <property type="entry name" value="Ester_Hydrolysis_Enzymes"/>
</dbReference>
<gene>
    <name evidence="2" type="ORF">JF290_06395</name>
</gene>
<reference evidence="2" key="1">
    <citation type="submission" date="2020-12" db="EMBL/GenBank/DDBJ databases">
        <title>Sedimentitalea sp. nov., isolated from sand in Incheon.</title>
        <authorList>
            <person name="Kim W."/>
        </authorList>
    </citation>
    <scope>NUCLEOTIDE SEQUENCE</scope>
    <source>
        <strain evidence="2">CAU 1593</strain>
    </source>
</reference>
<organism evidence="2 3">
    <name type="scientific">Sedimentitalea arenosa</name>
    <dbReference type="NCBI Taxonomy" id="2798803"/>
    <lineage>
        <taxon>Bacteria</taxon>
        <taxon>Pseudomonadati</taxon>
        <taxon>Pseudomonadota</taxon>
        <taxon>Alphaproteobacteria</taxon>
        <taxon>Rhodobacterales</taxon>
        <taxon>Paracoccaceae</taxon>
        <taxon>Sedimentitalea</taxon>
    </lineage>
</organism>
<evidence type="ECO:0000313" key="3">
    <source>
        <dbReference type="Proteomes" id="UP000619079"/>
    </source>
</evidence>
<dbReference type="SUPFAM" id="SSF52266">
    <property type="entry name" value="SGNH hydrolase"/>
    <property type="match status" value="1"/>
</dbReference>
<keyword evidence="3" id="KW-1185">Reference proteome</keyword>
<sequence length="251" mass="26676">MVKALPDTALRLLLSPLLAAQAVHVRSRALKLPEAAGARAGVAGAGPGLRLLILGDSSAAGVGVATQDSALTGELIARLSASFRLHWTLDAVTGATTASTLARLEGRTPVAADAVVVGLGVNDTTRFVPAHLWRARQARLLDRLRQQHGAQRIYVSGVPPLDRFPLLPNPLRWTLGRHAARLDAELRALVAARPDCAYITLDLELEPHLMAEDGFHPGPEVYRAWADTVAERIAHDFAAISDARSNSAAEA</sequence>
<dbReference type="Pfam" id="PF13472">
    <property type="entry name" value="Lipase_GDSL_2"/>
    <property type="match status" value="1"/>
</dbReference>
<evidence type="ECO:0000259" key="1">
    <source>
        <dbReference type="Pfam" id="PF13472"/>
    </source>
</evidence>
<proteinExistence type="predicted"/>
<dbReference type="RefSeq" id="WP_199023957.1">
    <property type="nucleotide sequence ID" value="NZ_JAELVR010000003.1"/>
</dbReference>
<dbReference type="PANTHER" id="PTHR30383:SF24">
    <property type="entry name" value="THIOESTERASE 1_PROTEASE 1_LYSOPHOSPHOLIPASE L1"/>
    <property type="match status" value="1"/>
</dbReference>
<dbReference type="AlphaFoldDB" id="A0A8J7LVP3"/>
<dbReference type="EMBL" id="JAELVR010000003">
    <property type="protein sequence ID" value="MBJ6371151.1"/>
    <property type="molecule type" value="Genomic_DNA"/>
</dbReference>
<dbReference type="Gene3D" id="3.40.50.1110">
    <property type="entry name" value="SGNH hydrolase"/>
    <property type="match status" value="1"/>
</dbReference>
<feature type="domain" description="SGNH hydrolase-type esterase" evidence="1">
    <location>
        <begin position="53"/>
        <end position="224"/>
    </location>
</feature>
<keyword evidence="2" id="KW-0378">Hydrolase</keyword>
<dbReference type="InterPro" id="IPR013830">
    <property type="entry name" value="SGNH_hydro"/>
</dbReference>
<name>A0A8J7LVP3_9RHOB</name>
<dbReference type="CDD" id="cd01836">
    <property type="entry name" value="FeeA_FeeB_like"/>
    <property type="match status" value="1"/>
</dbReference>
<accession>A0A8J7LVP3</accession>